<dbReference type="OrthoDB" id="270167at2759"/>
<evidence type="ECO:0000256" key="4">
    <source>
        <dbReference type="ARBA" id="ARBA00023128"/>
    </source>
</evidence>
<feature type="domain" description="Rhodanese" evidence="6">
    <location>
        <begin position="23"/>
        <end position="142"/>
    </location>
</feature>
<name>A0A8C9V926_SCLFO</name>
<dbReference type="SMART" id="SM00450">
    <property type="entry name" value="RHOD"/>
    <property type="match status" value="2"/>
</dbReference>
<feature type="domain" description="Rhodanese" evidence="6">
    <location>
        <begin position="172"/>
        <end position="286"/>
    </location>
</feature>
<dbReference type="NCBIfam" id="NF008557">
    <property type="entry name" value="PRK11493.1"/>
    <property type="match status" value="1"/>
</dbReference>
<reference evidence="7" key="2">
    <citation type="submission" date="2025-08" db="UniProtKB">
        <authorList>
            <consortium name="Ensembl"/>
        </authorList>
    </citation>
    <scope>IDENTIFICATION</scope>
</reference>
<dbReference type="FunFam" id="3.40.250.10:FF:000001">
    <property type="entry name" value="Sulfurtransferase"/>
    <property type="match status" value="1"/>
</dbReference>
<dbReference type="AlphaFoldDB" id="A0A8C9V926"/>
<dbReference type="InterPro" id="IPR001763">
    <property type="entry name" value="Rhodanese-like_dom"/>
</dbReference>
<protein>
    <recommendedName>
        <fullName evidence="5">Sulfurtransferase</fullName>
    </recommendedName>
</protein>
<evidence type="ECO:0000256" key="1">
    <source>
        <dbReference type="ARBA" id="ARBA00004173"/>
    </source>
</evidence>
<evidence type="ECO:0000256" key="3">
    <source>
        <dbReference type="ARBA" id="ARBA00022737"/>
    </source>
</evidence>
<evidence type="ECO:0000313" key="8">
    <source>
        <dbReference type="Proteomes" id="UP000694397"/>
    </source>
</evidence>
<accession>A0A8C9V926</accession>
<dbReference type="PANTHER" id="PTHR11364:SF27">
    <property type="entry name" value="SULFURTRANSFERASE"/>
    <property type="match status" value="1"/>
</dbReference>
<organism evidence="7 8">
    <name type="scientific">Scleropages formosus</name>
    <name type="common">Asian bonytongue</name>
    <name type="synonym">Osteoglossum formosum</name>
    <dbReference type="NCBI Taxonomy" id="113540"/>
    <lineage>
        <taxon>Eukaryota</taxon>
        <taxon>Metazoa</taxon>
        <taxon>Chordata</taxon>
        <taxon>Craniata</taxon>
        <taxon>Vertebrata</taxon>
        <taxon>Euteleostomi</taxon>
        <taxon>Actinopterygii</taxon>
        <taxon>Neopterygii</taxon>
        <taxon>Teleostei</taxon>
        <taxon>Osteoglossocephala</taxon>
        <taxon>Osteoglossomorpha</taxon>
        <taxon>Osteoglossiformes</taxon>
        <taxon>Osteoglossidae</taxon>
        <taxon>Scleropages</taxon>
    </lineage>
</organism>
<keyword evidence="3" id="KW-0677">Repeat</keyword>
<dbReference type="CDD" id="cd01448">
    <property type="entry name" value="TST_Repeat_1"/>
    <property type="match status" value="1"/>
</dbReference>
<dbReference type="PROSITE" id="PS00683">
    <property type="entry name" value="RHODANESE_2"/>
    <property type="match status" value="1"/>
</dbReference>
<dbReference type="InterPro" id="IPR036873">
    <property type="entry name" value="Rhodanese-like_dom_sf"/>
</dbReference>
<evidence type="ECO:0000259" key="6">
    <source>
        <dbReference type="PROSITE" id="PS50206"/>
    </source>
</evidence>
<dbReference type="SUPFAM" id="SSF52821">
    <property type="entry name" value="Rhodanese/Cell cycle control phosphatase"/>
    <property type="match status" value="2"/>
</dbReference>
<evidence type="ECO:0000313" key="7">
    <source>
        <dbReference type="Ensembl" id="ENSSFOP00015037350.2"/>
    </source>
</evidence>
<dbReference type="Proteomes" id="UP000694397">
    <property type="component" value="Chromosome 3"/>
</dbReference>
<evidence type="ECO:0000256" key="2">
    <source>
        <dbReference type="ARBA" id="ARBA00022679"/>
    </source>
</evidence>
<dbReference type="Pfam" id="PF00581">
    <property type="entry name" value="Rhodanese"/>
    <property type="match status" value="2"/>
</dbReference>
<dbReference type="PANTHER" id="PTHR11364">
    <property type="entry name" value="THIOSULFATE SULFERTANSFERASE"/>
    <property type="match status" value="1"/>
</dbReference>
<dbReference type="GO" id="GO:0004792">
    <property type="term" value="F:thiosulfate-cyanide sulfurtransferase activity"/>
    <property type="evidence" value="ECO:0007669"/>
    <property type="project" value="InterPro"/>
</dbReference>
<proteinExistence type="predicted"/>
<dbReference type="GO" id="GO:0005739">
    <property type="term" value="C:mitochondrion"/>
    <property type="evidence" value="ECO:0007669"/>
    <property type="project" value="UniProtKB-SubCell"/>
</dbReference>
<dbReference type="Ensembl" id="ENSSFOT00015037760.2">
    <property type="protein sequence ID" value="ENSSFOP00015037350.2"/>
    <property type="gene ID" value="ENSSFOG00015023768.2"/>
</dbReference>
<dbReference type="Gene3D" id="3.40.250.10">
    <property type="entry name" value="Rhodanese-like domain"/>
    <property type="match status" value="2"/>
</dbReference>
<gene>
    <name evidence="7" type="primary">TST</name>
    <name evidence="7" type="synonym">mpst</name>
</gene>
<keyword evidence="4" id="KW-0496">Mitochondrion</keyword>
<keyword evidence="2 5" id="KW-0808">Transferase</keyword>
<keyword evidence="8" id="KW-1185">Reference proteome</keyword>
<dbReference type="PROSITE" id="PS00380">
    <property type="entry name" value="RHODANESE_1"/>
    <property type="match status" value="1"/>
</dbReference>
<sequence length="295" mass="32654">MSSNALVLVGARWLADALKSQKLGAALRILDASWYLPKMQRNARLEFRERHIPGASYFDIDHCSDRTSPFDHMLPTEHEFAEYVGQLGIANDTHVVVYDASDLGSFSAPRVWWMFRVFGHGAVSVLDGGLRHWIREGHPVTAEPSKPEAAVFSARLNRSWVKTYEDVLDNLETKALQVVDARTPGRFRGVEPEPRDNTEPGHIPNSINMPFPSFLDASGLEKPPEELEKMFRDAGVDLSKSVCASCGSGVTACHVALAAHLCGYPGVSLYDGSWSEWYARAAPEHIISEGRGKHV</sequence>
<dbReference type="FunFam" id="3.40.250.10:FF:000008">
    <property type="entry name" value="Sulfurtransferase"/>
    <property type="match status" value="1"/>
</dbReference>
<reference evidence="7" key="3">
    <citation type="submission" date="2025-09" db="UniProtKB">
        <authorList>
            <consortium name="Ensembl"/>
        </authorList>
    </citation>
    <scope>IDENTIFICATION</scope>
</reference>
<reference evidence="7 8" key="1">
    <citation type="submission" date="2019-04" db="EMBL/GenBank/DDBJ databases">
        <authorList>
            <consortium name="Wellcome Sanger Institute Data Sharing"/>
        </authorList>
    </citation>
    <scope>NUCLEOTIDE SEQUENCE [LARGE SCALE GENOMIC DNA]</scope>
</reference>
<dbReference type="CDD" id="cd01449">
    <property type="entry name" value="TST_Repeat_2"/>
    <property type="match status" value="1"/>
</dbReference>
<comment type="subcellular location">
    <subcellularLocation>
        <location evidence="1">Mitochondrion</location>
    </subcellularLocation>
</comment>
<dbReference type="PROSITE" id="PS50206">
    <property type="entry name" value="RHODANESE_3"/>
    <property type="match status" value="2"/>
</dbReference>
<dbReference type="InterPro" id="IPR001307">
    <property type="entry name" value="Thiosulphate_STrfase_CS"/>
</dbReference>
<dbReference type="InterPro" id="IPR045078">
    <property type="entry name" value="TST/MPST-like"/>
</dbReference>
<evidence type="ECO:0000256" key="5">
    <source>
        <dbReference type="RuleBase" id="RU000507"/>
    </source>
</evidence>
<dbReference type="GeneTree" id="ENSGT00510000046773"/>